<dbReference type="SUPFAM" id="SSF55729">
    <property type="entry name" value="Acyl-CoA N-acyltransferases (Nat)"/>
    <property type="match status" value="1"/>
</dbReference>
<dbReference type="InterPro" id="IPR050276">
    <property type="entry name" value="MshD_Acetyltransferase"/>
</dbReference>
<dbReference type="GO" id="GO:0016747">
    <property type="term" value="F:acyltransferase activity, transferring groups other than amino-acyl groups"/>
    <property type="evidence" value="ECO:0007669"/>
    <property type="project" value="InterPro"/>
</dbReference>
<organism evidence="2 3">
    <name type="scientific">[Torrubiella] hemipterigena</name>
    <dbReference type="NCBI Taxonomy" id="1531966"/>
    <lineage>
        <taxon>Eukaryota</taxon>
        <taxon>Fungi</taxon>
        <taxon>Dikarya</taxon>
        <taxon>Ascomycota</taxon>
        <taxon>Pezizomycotina</taxon>
        <taxon>Sordariomycetes</taxon>
        <taxon>Hypocreomycetidae</taxon>
        <taxon>Hypocreales</taxon>
        <taxon>Clavicipitaceae</taxon>
        <taxon>Clavicipitaceae incertae sedis</taxon>
        <taxon>'Torrubiella' clade</taxon>
    </lineage>
</organism>
<dbReference type="HOGENOM" id="CLU_013985_21_1_1"/>
<dbReference type="PANTHER" id="PTHR43617:SF38">
    <property type="entry name" value="N-ACETYLTRANSFERASE DOMAIN-CONTAINING PROTEIN"/>
    <property type="match status" value="1"/>
</dbReference>
<dbReference type="Pfam" id="PF13508">
    <property type="entry name" value="Acetyltransf_7"/>
    <property type="match status" value="1"/>
</dbReference>
<evidence type="ECO:0000313" key="2">
    <source>
        <dbReference type="EMBL" id="CEJ82035.1"/>
    </source>
</evidence>
<evidence type="ECO:0000259" key="1">
    <source>
        <dbReference type="PROSITE" id="PS51186"/>
    </source>
</evidence>
<reference evidence="2 3" key="1">
    <citation type="journal article" date="2015" name="Genome Announc.">
        <title>Draft Genome Sequence and Gene Annotation of the Entomopathogenic Fungus Verticillium hemipterigenum.</title>
        <authorList>
            <person name="Horn F."/>
            <person name="Habel A."/>
            <person name="Scharf D.H."/>
            <person name="Dworschak J."/>
            <person name="Brakhage A.A."/>
            <person name="Guthke R."/>
            <person name="Hertweck C."/>
            <person name="Linde J."/>
        </authorList>
    </citation>
    <scope>NUCLEOTIDE SEQUENCE [LARGE SCALE GENOMIC DNA]</scope>
</reference>
<proteinExistence type="predicted"/>
<evidence type="ECO:0000313" key="3">
    <source>
        <dbReference type="Proteomes" id="UP000039046"/>
    </source>
</evidence>
<dbReference type="OrthoDB" id="9975416at2759"/>
<feature type="domain" description="N-acetyltransferase" evidence="1">
    <location>
        <begin position="5"/>
        <end position="157"/>
    </location>
</feature>
<dbReference type="CDD" id="cd04301">
    <property type="entry name" value="NAT_SF"/>
    <property type="match status" value="1"/>
</dbReference>
<dbReference type="PANTHER" id="PTHR43617">
    <property type="entry name" value="L-AMINO ACID N-ACETYLTRANSFERASE"/>
    <property type="match status" value="1"/>
</dbReference>
<dbReference type="InterPro" id="IPR000182">
    <property type="entry name" value="GNAT_dom"/>
</dbReference>
<dbReference type="AlphaFoldDB" id="A0A0A1T788"/>
<gene>
    <name evidence="2" type="ORF">VHEMI02127</name>
</gene>
<dbReference type="InterPro" id="IPR016181">
    <property type="entry name" value="Acyl_CoA_acyltransferase"/>
</dbReference>
<sequence>MANAIVIRQATAQDAVSIGNLYVASRADALPTLKQVHTEQQVRNWIVSLFQKDDNDKYTSDLYVAETDGKIVGFLRVQDTDLDQLYLLPGYYRMGIGSRLLNKAKELSPEKLTLYTFQVNVRARAFYEGHGFTVVDFNDGSRNEENEPDILYQWVASNKQAS</sequence>
<name>A0A0A1T788_9HYPO</name>
<keyword evidence="3" id="KW-1185">Reference proteome</keyword>
<dbReference type="Proteomes" id="UP000039046">
    <property type="component" value="Unassembled WGS sequence"/>
</dbReference>
<protein>
    <recommendedName>
        <fullName evidence="1">N-acetyltransferase domain-containing protein</fullName>
    </recommendedName>
</protein>
<dbReference type="Gene3D" id="3.40.630.30">
    <property type="match status" value="1"/>
</dbReference>
<accession>A0A0A1T788</accession>
<dbReference type="PROSITE" id="PS51186">
    <property type="entry name" value="GNAT"/>
    <property type="match status" value="1"/>
</dbReference>
<dbReference type="EMBL" id="CDHN01000001">
    <property type="protein sequence ID" value="CEJ82035.1"/>
    <property type="molecule type" value="Genomic_DNA"/>
</dbReference>